<dbReference type="GO" id="GO:0030892">
    <property type="term" value="C:mitotic cohesin complex"/>
    <property type="evidence" value="ECO:0007669"/>
    <property type="project" value="TreeGrafter"/>
</dbReference>
<dbReference type="GO" id="GO:0005634">
    <property type="term" value="C:nucleus"/>
    <property type="evidence" value="ECO:0007669"/>
    <property type="project" value="UniProtKB-SubCell"/>
</dbReference>
<sequence>MFYSHEILTKREYGVTTVWLVSTIGLRSTNRKISRKDIQAVNVKQACETILKPAAPIALRLQGTLLYGVSRVYSEQCRYVLTDAERVQAQMRAFHNALGCSDKALDPHAGKSRRKELILEDDPEFELRIDLPTLQLDDDGNLVVHQQGSQNSRKTSSQLSPPQLDDSFSSSNRSVLGGFNFSQASFGENPLAEGAFRVGTMTPSKAGDELLPFGDEERELEAFDDWGIEIDADGNVIPAAEEPQLPRLPRPEPAGDAPILQQEEFLPFDAEGDVPMSGGTYSMASDPPVFIQQIQQQQQEREREPEIEREEEEFAMEDEAVFTQASERARRRRRRAVVAPDDQTRVSRHELKSWSTNYLANSEQAIQRRRATTAAEARRNAFNLVFGRGIAGVGLPTGVPGLSHPLSVQFAHQGLQARLLGIFIDQPDGQETRPRSRRRSALEALELDEEDAERRVRPRLSNGPDDQNQDQHHVQSDDAHLLLVDDEANLPPVEVGRRAGSSNHDILSDLPWNRGSSQLAPSSSVRGGSKPPSRRVSASPLHGRGSHINPIGPELEIERFSDQPAIFGSDDGNFALLHSAQGFSSDPVLPPHEESQTTSQMMRRALDLEGRNFLGFIEDVARAKGYLLEDDNDDRQWVDFEHLFEPGDQQRETVAQAFYHVLSLATKNMIKVQQDGHNTNEAFGTIRLGVQLPEAGRAGEGMEGMPGHDDN</sequence>
<feature type="domain" description="Rad21/Rec8-like protein C-terminal eukaryotic" evidence="5">
    <location>
        <begin position="647"/>
        <end position="675"/>
    </location>
</feature>
<dbReference type="InterPro" id="IPR023093">
    <property type="entry name" value="ScpA-like_C"/>
</dbReference>
<evidence type="ECO:0000313" key="7">
    <source>
        <dbReference type="EMBL" id="KAK4108776.1"/>
    </source>
</evidence>
<dbReference type="EMBL" id="MU853360">
    <property type="protein sequence ID" value="KAK4108776.1"/>
    <property type="molecule type" value="Genomic_DNA"/>
</dbReference>
<dbReference type="Proteomes" id="UP001302812">
    <property type="component" value="Unassembled WGS sequence"/>
</dbReference>
<dbReference type="Gene3D" id="1.10.10.580">
    <property type="entry name" value="Structural maintenance of chromosome 1. Chain E"/>
    <property type="match status" value="1"/>
</dbReference>
<feature type="region of interest" description="Disordered" evidence="4">
    <location>
        <begin position="493"/>
        <end position="551"/>
    </location>
</feature>
<dbReference type="SUPFAM" id="SSF46785">
    <property type="entry name" value="Winged helix' DNA-binding domain"/>
    <property type="match status" value="1"/>
</dbReference>
<dbReference type="Pfam" id="PF04825">
    <property type="entry name" value="Rad21_Rec8_N"/>
    <property type="match status" value="1"/>
</dbReference>
<accession>A0AAN6T916</accession>
<evidence type="ECO:0000259" key="6">
    <source>
        <dbReference type="Pfam" id="PF04825"/>
    </source>
</evidence>
<dbReference type="InterPro" id="IPR006910">
    <property type="entry name" value="Rad21_Rec8_N"/>
</dbReference>
<dbReference type="InterPro" id="IPR036390">
    <property type="entry name" value="WH_DNA-bd_sf"/>
</dbReference>
<proteinExistence type="inferred from homology"/>
<reference evidence="7" key="1">
    <citation type="journal article" date="2023" name="Mol. Phylogenet. Evol.">
        <title>Genome-scale phylogeny and comparative genomics of the fungal order Sordariales.</title>
        <authorList>
            <person name="Hensen N."/>
            <person name="Bonometti L."/>
            <person name="Westerberg I."/>
            <person name="Brannstrom I.O."/>
            <person name="Guillou S."/>
            <person name="Cros-Aarteil S."/>
            <person name="Calhoun S."/>
            <person name="Haridas S."/>
            <person name="Kuo A."/>
            <person name="Mondo S."/>
            <person name="Pangilinan J."/>
            <person name="Riley R."/>
            <person name="LaButti K."/>
            <person name="Andreopoulos B."/>
            <person name="Lipzen A."/>
            <person name="Chen C."/>
            <person name="Yan M."/>
            <person name="Daum C."/>
            <person name="Ng V."/>
            <person name="Clum A."/>
            <person name="Steindorff A."/>
            <person name="Ohm R.A."/>
            <person name="Martin F."/>
            <person name="Silar P."/>
            <person name="Natvig D.O."/>
            <person name="Lalanne C."/>
            <person name="Gautier V."/>
            <person name="Ament-Velasquez S.L."/>
            <person name="Kruys A."/>
            <person name="Hutchinson M.I."/>
            <person name="Powell A.J."/>
            <person name="Barry K."/>
            <person name="Miller A.N."/>
            <person name="Grigoriev I.V."/>
            <person name="Debuchy R."/>
            <person name="Gladieux P."/>
            <person name="Hiltunen Thoren M."/>
            <person name="Johannesson H."/>
        </authorList>
    </citation>
    <scope>NUCLEOTIDE SEQUENCE</scope>
    <source>
        <strain evidence="7">CBS 508.74</strain>
    </source>
</reference>
<evidence type="ECO:0000256" key="1">
    <source>
        <dbReference type="ARBA" id="ARBA00004123"/>
    </source>
</evidence>
<evidence type="ECO:0000256" key="2">
    <source>
        <dbReference type="ARBA" id="ARBA00009870"/>
    </source>
</evidence>
<dbReference type="InterPro" id="IPR039781">
    <property type="entry name" value="Rad21/Rec8-like"/>
</dbReference>
<keyword evidence="3" id="KW-0539">Nucleus</keyword>
<feature type="domain" description="Rad21/Rec8-like protein N-terminal" evidence="6">
    <location>
        <begin position="1"/>
        <end position="111"/>
    </location>
</feature>
<keyword evidence="8" id="KW-1185">Reference proteome</keyword>
<dbReference type="Pfam" id="PF04824">
    <property type="entry name" value="Rad21_Rec8"/>
    <property type="match status" value="1"/>
</dbReference>
<dbReference type="GO" id="GO:0007064">
    <property type="term" value="P:mitotic sister chromatid cohesion"/>
    <property type="evidence" value="ECO:0007669"/>
    <property type="project" value="TreeGrafter"/>
</dbReference>
<feature type="region of interest" description="Disordered" evidence="4">
    <location>
        <begin position="427"/>
        <end position="476"/>
    </location>
</feature>
<dbReference type="RefSeq" id="XP_064666346.1">
    <property type="nucleotide sequence ID" value="XM_064813864.1"/>
</dbReference>
<evidence type="ECO:0008006" key="9">
    <source>
        <dbReference type="Google" id="ProtNLM"/>
    </source>
</evidence>
<dbReference type="PANTHER" id="PTHR12585:SF70">
    <property type="entry name" value="RAD21_REC8 N TERMINAL DOMAIN PROTEIN (AFU_ORTHOLOGUE AFUA_6G02900)"/>
    <property type="match status" value="1"/>
</dbReference>
<reference evidence="7" key="2">
    <citation type="submission" date="2023-05" db="EMBL/GenBank/DDBJ databases">
        <authorList>
            <consortium name="Lawrence Berkeley National Laboratory"/>
            <person name="Steindorff A."/>
            <person name="Hensen N."/>
            <person name="Bonometti L."/>
            <person name="Westerberg I."/>
            <person name="Brannstrom I.O."/>
            <person name="Guillou S."/>
            <person name="Cros-Aarteil S."/>
            <person name="Calhoun S."/>
            <person name="Haridas S."/>
            <person name="Kuo A."/>
            <person name="Mondo S."/>
            <person name="Pangilinan J."/>
            <person name="Riley R."/>
            <person name="Labutti K."/>
            <person name="Andreopoulos B."/>
            <person name="Lipzen A."/>
            <person name="Chen C."/>
            <person name="Yanf M."/>
            <person name="Daum C."/>
            <person name="Ng V."/>
            <person name="Clum A."/>
            <person name="Ohm R."/>
            <person name="Martin F."/>
            <person name="Silar P."/>
            <person name="Natvig D."/>
            <person name="Lalanne C."/>
            <person name="Gautier V."/>
            <person name="Ament-Velasquez S.L."/>
            <person name="Kruys A."/>
            <person name="Hutchinson M.I."/>
            <person name="Powell A.J."/>
            <person name="Barry K."/>
            <person name="Miller A.N."/>
            <person name="Grigoriev I.V."/>
            <person name="Debuchy R."/>
            <person name="Gladieux P."/>
            <person name="Thoren M.H."/>
            <person name="Johannesson H."/>
        </authorList>
    </citation>
    <scope>NUCLEOTIDE SEQUENCE</scope>
    <source>
        <strain evidence="7">CBS 508.74</strain>
    </source>
</reference>
<evidence type="ECO:0000256" key="4">
    <source>
        <dbReference type="SAM" id="MobiDB-lite"/>
    </source>
</evidence>
<gene>
    <name evidence="7" type="ORF">N656DRAFT_771501</name>
</gene>
<comment type="subcellular location">
    <subcellularLocation>
        <location evidence="1">Nucleus</location>
    </subcellularLocation>
</comment>
<dbReference type="InterPro" id="IPR006909">
    <property type="entry name" value="Rad21/Rec8_C_eu"/>
</dbReference>
<evidence type="ECO:0000313" key="8">
    <source>
        <dbReference type="Proteomes" id="UP001302812"/>
    </source>
</evidence>
<protein>
    <recommendedName>
        <fullName evidence="9">Rad21/Rec8-like protein N-terminal domain-containing protein</fullName>
    </recommendedName>
</protein>
<comment type="caution">
    <text evidence="7">The sequence shown here is derived from an EMBL/GenBank/DDBJ whole genome shotgun (WGS) entry which is preliminary data.</text>
</comment>
<dbReference type="AlphaFoldDB" id="A0AAN6T916"/>
<dbReference type="GeneID" id="89937989"/>
<organism evidence="7 8">
    <name type="scientific">Canariomyces notabilis</name>
    <dbReference type="NCBI Taxonomy" id="2074819"/>
    <lineage>
        <taxon>Eukaryota</taxon>
        <taxon>Fungi</taxon>
        <taxon>Dikarya</taxon>
        <taxon>Ascomycota</taxon>
        <taxon>Pezizomycotina</taxon>
        <taxon>Sordariomycetes</taxon>
        <taxon>Sordariomycetidae</taxon>
        <taxon>Sordariales</taxon>
        <taxon>Chaetomiaceae</taxon>
        <taxon>Canariomyces</taxon>
    </lineage>
</organism>
<name>A0AAN6T916_9PEZI</name>
<dbReference type="PANTHER" id="PTHR12585">
    <property type="entry name" value="SCC1 / RAD21 FAMILY MEMBER"/>
    <property type="match status" value="1"/>
</dbReference>
<evidence type="ECO:0000259" key="5">
    <source>
        <dbReference type="Pfam" id="PF04824"/>
    </source>
</evidence>
<comment type="similarity">
    <text evidence="2">Belongs to the rad21 family.</text>
</comment>
<dbReference type="GO" id="GO:0003682">
    <property type="term" value="F:chromatin binding"/>
    <property type="evidence" value="ECO:0007669"/>
    <property type="project" value="TreeGrafter"/>
</dbReference>
<dbReference type="CDD" id="cd21789">
    <property type="entry name" value="Rad21_Rec8_M_SpRec8p-like"/>
    <property type="match status" value="1"/>
</dbReference>
<feature type="region of interest" description="Disordered" evidence="4">
    <location>
        <begin position="145"/>
        <end position="169"/>
    </location>
</feature>
<evidence type="ECO:0000256" key="3">
    <source>
        <dbReference type="ARBA" id="ARBA00023242"/>
    </source>
</evidence>
<feature type="compositionally biased region" description="Polar residues" evidence="4">
    <location>
        <begin position="514"/>
        <end position="526"/>
    </location>
</feature>